<organism evidence="2 3">
    <name type="scientific">Vitrella brassicaformis (strain CCMP3155)</name>
    <dbReference type="NCBI Taxonomy" id="1169540"/>
    <lineage>
        <taxon>Eukaryota</taxon>
        <taxon>Sar</taxon>
        <taxon>Alveolata</taxon>
        <taxon>Colpodellida</taxon>
        <taxon>Vitrellaceae</taxon>
        <taxon>Vitrella</taxon>
    </lineage>
</organism>
<name>A0A0G4FRQ2_VITBC</name>
<dbReference type="Proteomes" id="UP000041254">
    <property type="component" value="Unassembled WGS sequence"/>
</dbReference>
<gene>
    <name evidence="2" type="ORF">Vbra_2529</name>
</gene>
<protein>
    <submittedName>
        <fullName evidence="2">Uncharacterized protein</fullName>
    </submittedName>
</protein>
<accession>A0A0G4FRQ2</accession>
<dbReference type="EMBL" id="CDMY01000483">
    <property type="protein sequence ID" value="CEM16778.1"/>
    <property type="molecule type" value="Genomic_DNA"/>
</dbReference>
<evidence type="ECO:0000313" key="2">
    <source>
        <dbReference type="EMBL" id="CEM16778.1"/>
    </source>
</evidence>
<keyword evidence="3" id="KW-1185">Reference proteome</keyword>
<dbReference type="PhylomeDB" id="A0A0G4FRQ2"/>
<feature type="region of interest" description="Disordered" evidence="1">
    <location>
        <begin position="79"/>
        <end position="102"/>
    </location>
</feature>
<reference evidence="2 3" key="1">
    <citation type="submission" date="2014-11" db="EMBL/GenBank/DDBJ databases">
        <authorList>
            <person name="Zhu J."/>
            <person name="Qi W."/>
            <person name="Song R."/>
        </authorList>
    </citation>
    <scope>NUCLEOTIDE SEQUENCE [LARGE SCALE GENOMIC DNA]</scope>
</reference>
<dbReference type="InParanoid" id="A0A0G4FRQ2"/>
<evidence type="ECO:0000313" key="3">
    <source>
        <dbReference type="Proteomes" id="UP000041254"/>
    </source>
</evidence>
<dbReference type="OrthoDB" id="283343at2759"/>
<feature type="region of interest" description="Disordered" evidence="1">
    <location>
        <begin position="1"/>
        <end position="24"/>
    </location>
</feature>
<evidence type="ECO:0000256" key="1">
    <source>
        <dbReference type="SAM" id="MobiDB-lite"/>
    </source>
</evidence>
<proteinExistence type="predicted"/>
<dbReference type="AlphaFoldDB" id="A0A0G4FRQ2"/>
<feature type="compositionally biased region" description="Low complexity" evidence="1">
    <location>
        <begin position="1"/>
        <end position="13"/>
    </location>
</feature>
<sequence length="167" mass="18739">MAGPPQVQQQQQQAATKKMCKPTKAEKEMGMLDFSKGAGESATKILVHAGTLMAAPHPCPKFIPPPVRELKRSDYNEKFAPKPVTSAGAKNKPLEKYNPNAMRNRLKTDEFVPPKPNRSQIVFGGNKDPRQFMTSNQNNYRGISGLQSMNKSIVAQKTRWYHHLQHL</sequence>
<dbReference type="VEuPathDB" id="CryptoDB:Vbra_2529"/>